<dbReference type="GO" id="GO:0000271">
    <property type="term" value="P:polysaccharide biosynthetic process"/>
    <property type="evidence" value="ECO:0007669"/>
    <property type="project" value="UniProtKB-KW"/>
</dbReference>
<dbReference type="Pfam" id="PF17101">
    <property type="entry name" value="Stealth_CR1"/>
    <property type="match status" value="1"/>
</dbReference>
<reference evidence="9 10" key="1">
    <citation type="submission" date="2018-06" db="EMBL/GenBank/DDBJ databases">
        <title>Genomic Encyclopedia of Type Strains, Phase III (KMG-III): the genomes of soil and plant-associated and newly described type strains.</title>
        <authorList>
            <person name="Whitman W."/>
        </authorList>
    </citation>
    <scope>NUCLEOTIDE SEQUENCE [LARGE SCALE GENOMIC DNA]</scope>
    <source>
        <strain evidence="9 10">CGMCC 4.7090</strain>
    </source>
</reference>
<dbReference type="RefSeq" id="WP_111651885.1">
    <property type="nucleotide sequence ID" value="NZ_JACHWI010000004.1"/>
</dbReference>
<comment type="similarity">
    <text evidence="1">Belongs to the stealth family.</text>
</comment>
<dbReference type="CDD" id="cd03820">
    <property type="entry name" value="GT4_AmsD-like"/>
    <property type="match status" value="1"/>
</dbReference>
<dbReference type="InterPro" id="IPR031356">
    <property type="entry name" value="Stealth_CR4"/>
</dbReference>
<organism evidence="9 10">
    <name type="scientific">Actinoplanes lutulentus</name>
    <dbReference type="NCBI Taxonomy" id="1287878"/>
    <lineage>
        <taxon>Bacteria</taxon>
        <taxon>Bacillati</taxon>
        <taxon>Actinomycetota</taxon>
        <taxon>Actinomycetes</taxon>
        <taxon>Micromonosporales</taxon>
        <taxon>Micromonosporaceae</taxon>
        <taxon>Actinoplanes</taxon>
    </lineage>
</organism>
<dbReference type="Pfam" id="PF17102">
    <property type="entry name" value="Stealth_CR3"/>
    <property type="match status" value="1"/>
</dbReference>
<dbReference type="GO" id="GO:0016772">
    <property type="term" value="F:transferase activity, transferring phosphorus-containing groups"/>
    <property type="evidence" value="ECO:0007669"/>
    <property type="project" value="InterPro"/>
</dbReference>
<gene>
    <name evidence="9" type="ORF">B0I29_1148</name>
</gene>
<dbReference type="InterPro" id="IPR031358">
    <property type="entry name" value="Stealth_CR1"/>
</dbReference>
<dbReference type="Gene3D" id="3.40.50.2000">
    <property type="entry name" value="Glycogen Phosphorylase B"/>
    <property type="match status" value="2"/>
</dbReference>
<feature type="domain" description="Stealth protein CR4 conserved region 4" evidence="8">
    <location>
        <begin position="896"/>
        <end position="947"/>
    </location>
</feature>
<evidence type="ECO:0000259" key="5">
    <source>
        <dbReference type="Pfam" id="PF11380"/>
    </source>
</evidence>
<evidence type="ECO:0000259" key="4">
    <source>
        <dbReference type="Pfam" id="PF00534"/>
    </source>
</evidence>
<dbReference type="InterPro" id="IPR001296">
    <property type="entry name" value="Glyco_trans_1"/>
</dbReference>
<dbReference type="EMBL" id="QLMJ01000014">
    <property type="protein sequence ID" value="RAK31760.1"/>
    <property type="molecule type" value="Genomic_DNA"/>
</dbReference>
<keyword evidence="10" id="KW-1185">Reference proteome</keyword>
<evidence type="ECO:0000256" key="3">
    <source>
        <dbReference type="ARBA" id="ARBA00023169"/>
    </source>
</evidence>
<dbReference type="Pfam" id="PF17103">
    <property type="entry name" value="Stealth_CR4"/>
    <property type="match status" value="1"/>
</dbReference>
<evidence type="ECO:0000259" key="6">
    <source>
        <dbReference type="Pfam" id="PF17101"/>
    </source>
</evidence>
<dbReference type="OrthoDB" id="570545at2"/>
<dbReference type="AlphaFoldDB" id="A0A327Z5L0"/>
<accession>A0A327Z5L0</accession>
<dbReference type="GO" id="GO:0016757">
    <property type="term" value="F:glycosyltransferase activity"/>
    <property type="evidence" value="ECO:0007669"/>
    <property type="project" value="InterPro"/>
</dbReference>
<evidence type="ECO:0000256" key="1">
    <source>
        <dbReference type="ARBA" id="ARBA00007583"/>
    </source>
</evidence>
<feature type="domain" description="Stealth protein CR3 conserved region 3" evidence="7">
    <location>
        <begin position="820"/>
        <end position="867"/>
    </location>
</feature>
<evidence type="ECO:0000259" key="7">
    <source>
        <dbReference type="Pfam" id="PF17102"/>
    </source>
</evidence>
<dbReference type="PANTHER" id="PTHR24045:SF0">
    <property type="entry name" value="N-ACETYLGLUCOSAMINE-1-PHOSPHOTRANSFERASE SUBUNITS ALPHA_BETA"/>
    <property type="match status" value="1"/>
</dbReference>
<feature type="domain" description="Stealth protein CR1 conserved region 1" evidence="6">
    <location>
        <begin position="629"/>
        <end position="656"/>
    </location>
</feature>
<dbReference type="Pfam" id="PF11380">
    <property type="entry name" value="Stealth_CR2"/>
    <property type="match status" value="1"/>
</dbReference>
<protein>
    <submittedName>
        <fullName evidence="9">Glycosyltransferase involved in cell wall biosynthesis</fullName>
    </submittedName>
</protein>
<evidence type="ECO:0000313" key="10">
    <source>
        <dbReference type="Proteomes" id="UP000249341"/>
    </source>
</evidence>
<dbReference type="InterPro" id="IPR047141">
    <property type="entry name" value="Stealth"/>
</dbReference>
<keyword evidence="2 9" id="KW-0808">Transferase</keyword>
<sequence length="952" mass="105637">MKITFLLNTADAMGGTERAIYTQAEYLVREHEVEVLSVFRTSKERFFTIDPRITVRYLVDNTGAVPRPVRESGLDDAQCQALVAADSRIIHKRWEKTFHRLADLELEYALRHLDSDVLVSSSPALMAATTTLSPPEVVTVHQEHRPSQLRGATGDPLFQFIPRLDSLVLLTERTRSWFQDTLRGAAPHLQIIGNALPPGFRPKSSRTTRTVTLAGRVVAEKQIDHAIRAWAKVAEKHPDWILRVLGDGQQLGTLRRLAESLGLNDNVQFLGSVQAMAEEWSKSSIALLTSKDGEALPLVLIEAFTAGVPAVSYDIQTGPAEIITHGENGYIIGSGDIDGLADALGKLIEDEALRHSFGEAALRASEAYSLDRIMGQWTALYGKLVDERQQASRLEKKADRLAAWIAGTGGMGLAPAAPRPDRPLFQRTARDIEALIAERDETLVRSAGQLCILSDDLNPYDAADRNLRLVVDVLEKHGIEYWIVRDHGVRIRVAIHESNRPATLAALAQEWAEQPIYTELISPSAAVSGITLAGLAGTSDEGKRAGGLRIFQPIVTTSRTLRFGPAYGCDVEFWRDEEDGTGMRPLRRTLIGATVPTAVLESRTQVTIRDREYPTLSAFTETLVSDIQFPIDVVYTWVDGDDPAWRAKKSATLEQLGLPPIPAADGDARFSSRDELKYSLRSIAMFAPWVRKIWLVTDDQTPSWLDAEHPGIQVVSHKEIFKDSSALPTFNSHAIESQLHHIDGLAEHFLYFNDDFFIGRPLQPSMFFAANGVAQFFQSPTPVPMTPISADDDFNFAAAKNNRVLIKEAFGHTITQSFLHAPYSLRASVLNELEEQFADAVNRTANSRLRSATDISIPSSLHHYYAYFTGRSSRGSIRVAYVDIGDPDQHPRLTQLLTIRGNDVFCLNDTHHSVLSPAERAQVVKVFLENYFPVPSEFELGSARNRKPVQEI</sequence>
<dbReference type="SUPFAM" id="SSF53756">
    <property type="entry name" value="UDP-Glycosyltransferase/glycogen phosphorylase"/>
    <property type="match status" value="1"/>
</dbReference>
<evidence type="ECO:0000259" key="8">
    <source>
        <dbReference type="Pfam" id="PF17103"/>
    </source>
</evidence>
<name>A0A327Z5L0_9ACTN</name>
<comment type="caution">
    <text evidence="9">The sequence shown here is derived from an EMBL/GenBank/DDBJ whole genome shotgun (WGS) entry which is preliminary data.</text>
</comment>
<dbReference type="Proteomes" id="UP000249341">
    <property type="component" value="Unassembled WGS sequence"/>
</dbReference>
<keyword evidence="3" id="KW-0270">Exopolysaccharide synthesis</keyword>
<dbReference type="PANTHER" id="PTHR24045">
    <property type="match status" value="1"/>
</dbReference>
<feature type="domain" description="Glycosyl transferase family 1" evidence="4">
    <location>
        <begin position="207"/>
        <end position="361"/>
    </location>
</feature>
<feature type="domain" description="Stealth protein CR2 conserved region 2" evidence="5">
    <location>
        <begin position="669"/>
        <end position="774"/>
    </location>
</feature>
<dbReference type="InterPro" id="IPR031357">
    <property type="entry name" value="Stealth_CR3"/>
</dbReference>
<evidence type="ECO:0000256" key="2">
    <source>
        <dbReference type="ARBA" id="ARBA00022679"/>
    </source>
</evidence>
<dbReference type="Pfam" id="PF00534">
    <property type="entry name" value="Glycos_transf_1"/>
    <property type="match status" value="1"/>
</dbReference>
<proteinExistence type="inferred from homology"/>
<evidence type="ECO:0000313" key="9">
    <source>
        <dbReference type="EMBL" id="RAK31760.1"/>
    </source>
</evidence>
<dbReference type="InterPro" id="IPR021520">
    <property type="entry name" value="Stealth_CR2"/>
</dbReference>